<dbReference type="InterPro" id="IPR018464">
    <property type="entry name" value="CENP-O"/>
</dbReference>
<gene>
    <name evidence="9" type="ORF">AAFF_G00411050</name>
</gene>
<protein>
    <recommendedName>
        <fullName evidence="4">Centromere protein O</fullName>
    </recommendedName>
</protein>
<dbReference type="GO" id="GO:0005634">
    <property type="term" value="C:nucleus"/>
    <property type="evidence" value="ECO:0007669"/>
    <property type="project" value="UniProtKB-SubCell"/>
</dbReference>
<comment type="subcellular location">
    <subcellularLocation>
        <location evidence="2">Chromosome</location>
        <location evidence="2">Centromere</location>
    </subcellularLocation>
    <subcellularLocation>
        <location evidence="1">Nucleus</location>
    </subcellularLocation>
</comment>
<dbReference type="EMBL" id="JAINUG010000083">
    <property type="protein sequence ID" value="KAJ8399393.1"/>
    <property type="molecule type" value="Genomic_DNA"/>
</dbReference>
<feature type="coiled-coil region" evidence="8">
    <location>
        <begin position="41"/>
        <end position="68"/>
    </location>
</feature>
<evidence type="ECO:0000256" key="8">
    <source>
        <dbReference type="SAM" id="Coils"/>
    </source>
</evidence>
<evidence type="ECO:0000256" key="3">
    <source>
        <dbReference type="ARBA" id="ARBA00007321"/>
    </source>
</evidence>
<sequence length="300" mass="33939">MMENTIECPREGVLSHLDVLEMEALKLSRRQQLSLQQQSRVDDLRIMVEKLRAQRDQLKARVKTTMSLQQLKAVIDQGPEECDDDGEEEGCSGSMQLHLLLLKARQTQVKYLLQAHHVIGGYDVTETRRGQGVCVSIATAFEGCYLETYNLELDVTRTVRICRHNIPPFIPLEKLVQENLQTDLSNFLSTLSQHLNAFAGRRQQVRLIQAVLRGSVKVMESNALFNTVVVMCTELGENHRAVLCTLEYTDLSRYLPTKVTIESEDKALPSSPQWKENQSLLLETPAHTALQALKEKGQIA</sequence>
<evidence type="ECO:0000256" key="7">
    <source>
        <dbReference type="ARBA" id="ARBA00023328"/>
    </source>
</evidence>
<dbReference type="PANTHER" id="PTHR14582">
    <property type="entry name" value="INNER KINETOCHORE SUBUNIT MAL2"/>
    <property type="match status" value="1"/>
</dbReference>
<keyword evidence="6" id="KW-0539">Nucleus</keyword>
<dbReference type="Proteomes" id="UP001221898">
    <property type="component" value="Unassembled WGS sequence"/>
</dbReference>
<evidence type="ECO:0000256" key="1">
    <source>
        <dbReference type="ARBA" id="ARBA00004123"/>
    </source>
</evidence>
<dbReference type="PANTHER" id="PTHR14582:SF1">
    <property type="entry name" value="CENTROMERE PROTEIN O"/>
    <property type="match status" value="1"/>
</dbReference>
<evidence type="ECO:0000256" key="6">
    <source>
        <dbReference type="ARBA" id="ARBA00023242"/>
    </source>
</evidence>
<proteinExistence type="inferred from homology"/>
<accession>A0AAD7SBR2</accession>
<keyword evidence="8" id="KW-0175">Coiled coil</keyword>
<dbReference type="CDD" id="cd23836">
    <property type="entry name" value="DRWD-C_CENP-O"/>
    <property type="match status" value="1"/>
</dbReference>
<evidence type="ECO:0000313" key="9">
    <source>
        <dbReference type="EMBL" id="KAJ8399393.1"/>
    </source>
</evidence>
<keyword evidence="5" id="KW-0158">Chromosome</keyword>
<dbReference type="Pfam" id="PF09496">
    <property type="entry name" value="CENP-O"/>
    <property type="match status" value="1"/>
</dbReference>
<name>A0AAD7SBR2_9TELE</name>
<dbReference type="AlphaFoldDB" id="A0AAD7SBR2"/>
<dbReference type="GO" id="GO:0031511">
    <property type="term" value="C:Mis6-Sim4 complex"/>
    <property type="evidence" value="ECO:0007669"/>
    <property type="project" value="TreeGrafter"/>
</dbReference>
<evidence type="ECO:0000313" key="10">
    <source>
        <dbReference type="Proteomes" id="UP001221898"/>
    </source>
</evidence>
<comment type="similarity">
    <text evidence="3">Belongs to the CENP-O/MCM21 family.</text>
</comment>
<evidence type="ECO:0000256" key="2">
    <source>
        <dbReference type="ARBA" id="ARBA00004584"/>
    </source>
</evidence>
<evidence type="ECO:0000256" key="4">
    <source>
        <dbReference type="ARBA" id="ARBA00016395"/>
    </source>
</evidence>
<reference evidence="9" key="1">
    <citation type="journal article" date="2023" name="Science">
        <title>Genome structures resolve the early diversification of teleost fishes.</title>
        <authorList>
            <person name="Parey E."/>
            <person name="Louis A."/>
            <person name="Montfort J."/>
            <person name="Bouchez O."/>
            <person name="Roques C."/>
            <person name="Iampietro C."/>
            <person name="Lluch J."/>
            <person name="Castinel A."/>
            <person name="Donnadieu C."/>
            <person name="Desvignes T."/>
            <person name="Floi Bucao C."/>
            <person name="Jouanno E."/>
            <person name="Wen M."/>
            <person name="Mejri S."/>
            <person name="Dirks R."/>
            <person name="Jansen H."/>
            <person name="Henkel C."/>
            <person name="Chen W.J."/>
            <person name="Zahm M."/>
            <person name="Cabau C."/>
            <person name="Klopp C."/>
            <person name="Thompson A.W."/>
            <person name="Robinson-Rechavi M."/>
            <person name="Braasch I."/>
            <person name="Lecointre G."/>
            <person name="Bobe J."/>
            <person name="Postlethwait J.H."/>
            <person name="Berthelot C."/>
            <person name="Roest Crollius H."/>
            <person name="Guiguen Y."/>
        </authorList>
    </citation>
    <scope>NUCLEOTIDE SEQUENCE</scope>
    <source>
        <strain evidence="9">NC1722</strain>
    </source>
</reference>
<comment type="caution">
    <text evidence="9">The sequence shown here is derived from an EMBL/GenBank/DDBJ whole genome shotgun (WGS) entry which is preliminary data.</text>
</comment>
<keyword evidence="10" id="KW-1185">Reference proteome</keyword>
<organism evidence="9 10">
    <name type="scientific">Aldrovandia affinis</name>
    <dbReference type="NCBI Taxonomy" id="143900"/>
    <lineage>
        <taxon>Eukaryota</taxon>
        <taxon>Metazoa</taxon>
        <taxon>Chordata</taxon>
        <taxon>Craniata</taxon>
        <taxon>Vertebrata</taxon>
        <taxon>Euteleostomi</taxon>
        <taxon>Actinopterygii</taxon>
        <taxon>Neopterygii</taxon>
        <taxon>Teleostei</taxon>
        <taxon>Notacanthiformes</taxon>
        <taxon>Halosauridae</taxon>
        <taxon>Aldrovandia</taxon>
    </lineage>
</organism>
<dbReference type="CDD" id="cd23835">
    <property type="entry name" value="DRWD-N_CENP-O"/>
    <property type="match status" value="1"/>
</dbReference>
<evidence type="ECO:0000256" key="5">
    <source>
        <dbReference type="ARBA" id="ARBA00022454"/>
    </source>
</evidence>
<keyword evidence="7" id="KW-0137">Centromere</keyword>